<keyword evidence="3" id="KW-0464">Manganese</keyword>
<dbReference type="GO" id="GO:0030388">
    <property type="term" value="P:fructose 1,6-bisphosphate metabolic process"/>
    <property type="evidence" value="ECO:0007669"/>
    <property type="project" value="TreeGrafter"/>
</dbReference>
<protein>
    <recommendedName>
        <fullName evidence="5">Fructose-1,6-bisphosphatase</fullName>
    </recommendedName>
</protein>
<dbReference type="Gene3D" id="3.40.190.90">
    <property type="match status" value="1"/>
</dbReference>
<dbReference type="GO" id="GO:0006094">
    <property type="term" value="P:gluconeogenesis"/>
    <property type="evidence" value="ECO:0007669"/>
    <property type="project" value="InterPro"/>
</dbReference>
<keyword evidence="4 5" id="KW-0119">Carbohydrate metabolism</keyword>
<evidence type="ECO:0000256" key="3">
    <source>
        <dbReference type="ARBA" id="ARBA00023211"/>
    </source>
</evidence>
<dbReference type="PIRSF" id="PIRSF004532">
    <property type="entry name" value="GlpX"/>
    <property type="match status" value="1"/>
</dbReference>
<dbReference type="AlphaFoldDB" id="A0AA96ZW21"/>
<dbReference type="Proteomes" id="UP001304970">
    <property type="component" value="Chromosome"/>
</dbReference>
<dbReference type="Gene3D" id="3.30.540.10">
    <property type="entry name" value="Fructose-1,6-Bisphosphatase, subunit A, domain 1"/>
    <property type="match status" value="1"/>
</dbReference>
<dbReference type="InterPro" id="IPR004464">
    <property type="entry name" value="FBPase_class-2/SBPase"/>
</dbReference>
<dbReference type="PANTHER" id="PTHR30447:SF0">
    <property type="entry name" value="FRUCTOSE-1,6-BISPHOSPHATASE 1 CLASS 2-RELATED"/>
    <property type="match status" value="1"/>
</dbReference>
<dbReference type="RefSeq" id="WP_338097485.1">
    <property type="nucleotide sequence ID" value="NZ_CP131061.1"/>
</dbReference>
<dbReference type="NCBIfam" id="TIGR00330">
    <property type="entry name" value="glpX"/>
    <property type="match status" value="1"/>
</dbReference>
<gene>
    <name evidence="6" type="primary">glpX</name>
    <name evidence="6" type="ORF">MsAm2_13150</name>
</gene>
<reference evidence="6 7" key="1">
    <citation type="submission" date="2023-07" db="EMBL/GenBank/DDBJ databases">
        <title>Closed genome sequence of Methanosarcinaceae archaeon Am2.</title>
        <authorList>
            <person name="Poehlein A."/>
            <person name="Protasov E."/>
            <person name="Platt K."/>
            <person name="Reeh H."/>
            <person name="Daniel R."/>
            <person name="Brune A."/>
        </authorList>
    </citation>
    <scope>NUCLEOTIDE SEQUENCE [LARGE SCALE GENOMIC DNA]</scope>
    <source>
        <strain evidence="6 7">Am2</strain>
    </source>
</reference>
<dbReference type="GeneID" id="89228741"/>
<comment type="similarity">
    <text evidence="5">Belongs to the FBPase class 2 family.</text>
</comment>
<organism evidence="6 7">
    <name type="scientific">Methanolapillus ohkumae</name>
    <dbReference type="NCBI Taxonomy" id="3028298"/>
    <lineage>
        <taxon>Archaea</taxon>
        <taxon>Methanobacteriati</taxon>
        <taxon>Methanobacteriota</taxon>
        <taxon>Stenosarchaea group</taxon>
        <taxon>Methanomicrobia</taxon>
        <taxon>Methanosarcinales</taxon>
        <taxon>Methanosarcinaceae</taxon>
        <taxon>Methanolapillus</taxon>
    </lineage>
</organism>
<dbReference type="CDD" id="cd01516">
    <property type="entry name" value="FBPase_glpX"/>
    <property type="match status" value="1"/>
</dbReference>
<dbReference type="Pfam" id="PF03320">
    <property type="entry name" value="FBPase_glpX"/>
    <property type="match status" value="1"/>
</dbReference>
<keyword evidence="1" id="KW-0479">Metal-binding</keyword>
<sequence>MPHPKTVEQMMNSAGPIERHVMLSLLQITEAAAVASAYQIGRGDRKYADHVAVEAMRRMLNQIDICGTIKIGEGERDEAPMLFIGEAVGTGQGPEVEIAVDPLEGTNLAADDVNGSIAVMSMAEKGGIFHGPDIYFDKIVVGPKVVSYEKKSGKKINIDAPLLSNLELVSAALDKPISELTVVILDRERHKKLISEIRAAGARVRLVPDGDLMPGVMTCFSESGVDMVMGAGGSGEAVLTASAVKCLGGKITGRLVLPSVANNKSPADIEKELDEKLPRLMKMGIPKSEIGKIRETNDLVPGKDVIFSATAVTDGPFMNGTRLLKDGDACMTSICIGISGTVRVIESVYVRDKEQKALAL</sequence>
<accession>A0AA96ZW21</accession>
<evidence type="ECO:0000313" key="6">
    <source>
        <dbReference type="EMBL" id="WNY27515.1"/>
    </source>
</evidence>
<proteinExistence type="inferred from homology"/>
<name>A0AA96ZW21_9EURY</name>
<dbReference type="EMBL" id="CP131061">
    <property type="protein sequence ID" value="WNY27515.1"/>
    <property type="molecule type" value="Genomic_DNA"/>
</dbReference>
<evidence type="ECO:0000256" key="4">
    <source>
        <dbReference type="ARBA" id="ARBA00023277"/>
    </source>
</evidence>
<dbReference type="GO" id="GO:0042132">
    <property type="term" value="F:fructose 1,6-bisphosphate 1-phosphatase activity"/>
    <property type="evidence" value="ECO:0007669"/>
    <property type="project" value="InterPro"/>
</dbReference>
<dbReference type="GO" id="GO:0005829">
    <property type="term" value="C:cytosol"/>
    <property type="evidence" value="ECO:0007669"/>
    <property type="project" value="TreeGrafter"/>
</dbReference>
<keyword evidence="7" id="KW-1185">Reference proteome</keyword>
<dbReference type="SUPFAM" id="SSF56655">
    <property type="entry name" value="Carbohydrate phosphatase"/>
    <property type="match status" value="1"/>
</dbReference>
<evidence type="ECO:0000313" key="7">
    <source>
        <dbReference type="Proteomes" id="UP001304970"/>
    </source>
</evidence>
<keyword evidence="2 6" id="KW-0378">Hydrolase</keyword>
<evidence type="ECO:0000256" key="2">
    <source>
        <dbReference type="ARBA" id="ARBA00022801"/>
    </source>
</evidence>
<evidence type="ECO:0000256" key="1">
    <source>
        <dbReference type="ARBA" id="ARBA00022723"/>
    </source>
</evidence>
<dbReference type="GO" id="GO:0046872">
    <property type="term" value="F:metal ion binding"/>
    <property type="evidence" value="ECO:0007669"/>
    <property type="project" value="UniProtKB-KW"/>
</dbReference>
<dbReference type="PANTHER" id="PTHR30447">
    <property type="entry name" value="FRUCTOSE-1,6-BISPHOSPHATASE CLASS 2"/>
    <property type="match status" value="1"/>
</dbReference>
<dbReference type="GO" id="GO:0006071">
    <property type="term" value="P:glycerol metabolic process"/>
    <property type="evidence" value="ECO:0007669"/>
    <property type="project" value="InterPro"/>
</dbReference>
<evidence type="ECO:0000256" key="5">
    <source>
        <dbReference type="PIRNR" id="PIRNR004532"/>
    </source>
</evidence>